<name>A0A2D3VMA4_9PEZI</name>
<feature type="signal peptide" evidence="1">
    <location>
        <begin position="1"/>
        <end position="20"/>
    </location>
</feature>
<sequence length="89" mass="9610">MQFQSLLLLATAIMTPVTLAYTSFNHDEHFFADKQTQLQSATDGTNWRYCPVKNGCCAQAGTDPLFYPCTSLLSSAGSPCTFSGKTASC</sequence>
<dbReference type="GeneID" id="35604637"/>
<reference evidence="2 3" key="1">
    <citation type="submission" date="2016-03" db="EMBL/GenBank/DDBJ databases">
        <authorList>
            <person name="Ploux O."/>
        </authorList>
    </citation>
    <scope>NUCLEOTIDE SEQUENCE [LARGE SCALE GENOMIC DNA]</scope>
    <source>
        <strain evidence="2 3">URUG2</strain>
    </source>
</reference>
<keyword evidence="1" id="KW-0732">Signal</keyword>
<evidence type="ECO:0000313" key="2">
    <source>
        <dbReference type="EMBL" id="CZT23854.1"/>
    </source>
</evidence>
<feature type="chain" id="PRO_5013898112" evidence="1">
    <location>
        <begin position="21"/>
        <end position="89"/>
    </location>
</feature>
<dbReference type="EMBL" id="FJUY01000018">
    <property type="protein sequence ID" value="CZT23854.1"/>
    <property type="molecule type" value="Genomic_DNA"/>
</dbReference>
<gene>
    <name evidence="2" type="ORF">RCC_09569</name>
</gene>
<dbReference type="Proteomes" id="UP000225277">
    <property type="component" value="Unassembled WGS sequence"/>
</dbReference>
<accession>A0A2D3VMA4</accession>
<proteinExistence type="predicted"/>
<dbReference type="AlphaFoldDB" id="A0A2D3VMA4"/>
<organism evidence="2 3">
    <name type="scientific">Ramularia collo-cygni</name>
    <dbReference type="NCBI Taxonomy" id="112498"/>
    <lineage>
        <taxon>Eukaryota</taxon>
        <taxon>Fungi</taxon>
        <taxon>Dikarya</taxon>
        <taxon>Ascomycota</taxon>
        <taxon>Pezizomycotina</taxon>
        <taxon>Dothideomycetes</taxon>
        <taxon>Dothideomycetidae</taxon>
        <taxon>Mycosphaerellales</taxon>
        <taxon>Mycosphaerellaceae</taxon>
        <taxon>Ramularia</taxon>
    </lineage>
</organism>
<dbReference type="RefSeq" id="XP_023630578.1">
    <property type="nucleotide sequence ID" value="XM_023774810.1"/>
</dbReference>
<keyword evidence="3" id="KW-1185">Reference proteome</keyword>
<evidence type="ECO:0000313" key="3">
    <source>
        <dbReference type="Proteomes" id="UP000225277"/>
    </source>
</evidence>
<evidence type="ECO:0000256" key="1">
    <source>
        <dbReference type="SAM" id="SignalP"/>
    </source>
</evidence>
<protein>
    <submittedName>
        <fullName evidence="2">Uncharacterized protein</fullName>
    </submittedName>
</protein>